<keyword evidence="2" id="KW-1185">Reference proteome</keyword>
<organism evidence="1 2">
    <name type="scientific">Metabacillus hrfriensis</name>
    <dbReference type="NCBI Taxonomy" id="3048891"/>
    <lineage>
        <taxon>Bacteria</taxon>
        <taxon>Bacillati</taxon>
        <taxon>Bacillota</taxon>
        <taxon>Bacilli</taxon>
        <taxon>Bacillales</taxon>
        <taxon>Bacillaceae</taxon>
        <taxon>Metabacillus</taxon>
    </lineage>
</organism>
<gene>
    <name evidence="1" type="ORF">QLQ22_23000</name>
</gene>
<proteinExistence type="predicted"/>
<accession>A0ACD4RAL6</accession>
<evidence type="ECO:0000313" key="2">
    <source>
        <dbReference type="Proteomes" id="UP001226091"/>
    </source>
</evidence>
<dbReference type="Proteomes" id="UP001226091">
    <property type="component" value="Chromosome"/>
</dbReference>
<sequence length="463" mass="50350">MSIPYYERLSQLIEKKRDLFIHVSDEIWSYAETRYEEVQSAEQMAETLEMEGFEVEREAGGISTAVVGSCGNGSPVIAILGEYDALFNLSQEKGISHKSPIENEGNGHGCGHNLLGTGALAAAVILKDYMLESGLQGTIRFYGCPAEEGGGGKGFMVRAGLFDDVDAALTWHPGSTNHIQSSGNLATCQIYFTFNGRSSHAAASPHLGRSALDAVELMNLGANFLREHLIQDARLHYAITNSGGKSPNVVQPFAEVLYKLRAPEFAQVQEIYERVLKIAEGAALMTETELDVRFDAGSSNLVLNKTLESVMFENFQKIGLPNFTEQEQDFAKEIQSTFSKDTSYPYLSDELKPYKYNEGFSYGSTDVGDVSWLVPTAQCSVVTAAVGTPFHTWQVVSQGGMSIGHKGMLHAGKVLAATAVDLLVHPGKVKEAKEEHARALNGRHYLSPLAAEAEPQPIASVIF</sequence>
<evidence type="ECO:0000313" key="1">
    <source>
        <dbReference type="EMBL" id="WHZ57477.1"/>
    </source>
</evidence>
<protein>
    <submittedName>
        <fullName evidence="1">M20 family metallopeptidase</fullName>
    </submittedName>
</protein>
<reference evidence="2" key="1">
    <citation type="journal article" date="2025" name="Aquaculture">
        <title>Assessment of the bioflocculant production and safety properties of Metabacillus hrfriensis sp. nov. based on phenotypic and whole-genome sequencing analysis.</title>
        <authorList>
            <person name="Zhang R."/>
            <person name="Zhao Z."/>
            <person name="Luo L."/>
            <person name="Wang S."/>
            <person name="Guo K."/>
            <person name="Xu W."/>
        </authorList>
    </citation>
    <scope>NUCLEOTIDE SEQUENCE [LARGE SCALE GENOMIC DNA]</scope>
    <source>
        <strain evidence="2">CT-WN-B3</strain>
    </source>
</reference>
<dbReference type="EMBL" id="CP126116">
    <property type="protein sequence ID" value="WHZ57477.1"/>
    <property type="molecule type" value="Genomic_DNA"/>
</dbReference>
<name>A0ACD4RAL6_9BACI</name>